<evidence type="ECO:0000259" key="1">
    <source>
        <dbReference type="Pfam" id="PF00144"/>
    </source>
</evidence>
<evidence type="ECO:0000313" key="3">
    <source>
        <dbReference type="Proteomes" id="UP001500582"/>
    </source>
</evidence>
<evidence type="ECO:0000313" key="2">
    <source>
        <dbReference type="EMBL" id="GAA4317211.1"/>
    </source>
</evidence>
<dbReference type="InterPro" id="IPR001466">
    <property type="entry name" value="Beta-lactam-related"/>
</dbReference>
<accession>A0ABP8G4E2</accession>
<reference evidence="3" key="1">
    <citation type="journal article" date="2019" name="Int. J. Syst. Evol. Microbiol.">
        <title>The Global Catalogue of Microorganisms (GCM) 10K type strain sequencing project: providing services to taxonomists for standard genome sequencing and annotation.</title>
        <authorList>
            <consortium name="The Broad Institute Genomics Platform"/>
            <consortium name="The Broad Institute Genome Sequencing Center for Infectious Disease"/>
            <person name="Wu L."/>
            <person name="Ma J."/>
        </authorList>
    </citation>
    <scope>NUCLEOTIDE SEQUENCE [LARGE SCALE GENOMIC DNA]</scope>
    <source>
        <strain evidence="3">JCM 17705</strain>
    </source>
</reference>
<dbReference type="EMBL" id="BAABFT010000003">
    <property type="protein sequence ID" value="GAA4317211.1"/>
    <property type="molecule type" value="Genomic_DNA"/>
</dbReference>
<gene>
    <name evidence="2" type="ORF">GCM10023149_14660</name>
</gene>
<dbReference type="Gene3D" id="3.40.710.10">
    <property type="entry name" value="DD-peptidase/beta-lactamase superfamily"/>
    <property type="match status" value="1"/>
</dbReference>
<keyword evidence="3" id="KW-1185">Reference proteome</keyword>
<proteinExistence type="predicted"/>
<comment type="caution">
    <text evidence="2">The sequence shown here is derived from an EMBL/GenBank/DDBJ whole genome shotgun (WGS) entry which is preliminary data.</text>
</comment>
<feature type="domain" description="Beta-lactamase-related" evidence="1">
    <location>
        <begin position="7"/>
        <end position="156"/>
    </location>
</feature>
<name>A0ABP8G4E2_9SPHI</name>
<organism evidence="2 3">
    <name type="scientific">Mucilaginibacter gynuensis</name>
    <dbReference type="NCBI Taxonomy" id="1302236"/>
    <lineage>
        <taxon>Bacteria</taxon>
        <taxon>Pseudomonadati</taxon>
        <taxon>Bacteroidota</taxon>
        <taxon>Sphingobacteriia</taxon>
        <taxon>Sphingobacteriales</taxon>
        <taxon>Sphingobacteriaceae</taxon>
        <taxon>Mucilaginibacter</taxon>
    </lineage>
</organism>
<protein>
    <recommendedName>
        <fullName evidence="1">Beta-lactamase-related domain-containing protein</fullName>
    </recommendedName>
</protein>
<dbReference type="Pfam" id="PF00144">
    <property type="entry name" value="Beta-lactamase"/>
    <property type="match status" value="1"/>
</dbReference>
<sequence length="159" mass="17789">MQLAHTRGIFNGNVLVSRNGKVIYEKSLGYADGSKANVLTSAYKFDIGSVSKEFNGAAILLLKQRGKLSLDDPISKFLPELPAWASTVKVKHLITYTSGIPGFEPTSAESDSLVWANLKGLKTLKFEPGTAYIYNHYNVYLQMRIVEKSKRATLRRFHY</sequence>
<dbReference type="Proteomes" id="UP001500582">
    <property type="component" value="Unassembled WGS sequence"/>
</dbReference>
<dbReference type="SUPFAM" id="SSF56601">
    <property type="entry name" value="beta-lactamase/transpeptidase-like"/>
    <property type="match status" value="1"/>
</dbReference>
<dbReference type="PANTHER" id="PTHR46825:SF9">
    <property type="entry name" value="BETA-LACTAMASE-RELATED DOMAIN-CONTAINING PROTEIN"/>
    <property type="match status" value="1"/>
</dbReference>
<dbReference type="InterPro" id="IPR012338">
    <property type="entry name" value="Beta-lactam/transpept-like"/>
</dbReference>
<dbReference type="InterPro" id="IPR050491">
    <property type="entry name" value="AmpC-like"/>
</dbReference>
<dbReference type="PANTHER" id="PTHR46825">
    <property type="entry name" value="D-ALANYL-D-ALANINE-CARBOXYPEPTIDASE/ENDOPEPTIDASE AMPH"/>
    <property type="match status" value="1"/>
</dbReference>